<feature type="region of interest" description="Disordered" evidence="1">
    <location>
        <begin position="190"/>
        <end position="394"/>
    </location>
</feature>
<organism evidence="2 3">
    <name type="scientific">Zopfia rhizophila CBS 207.26</name>
    <dbReference type="NCBI Taxonomy" id="1314779"/>
    <lineage>
        <taxon>Eukaryota</taxon>
        <taxon>Fungi</taxon>
        <taxon>Dikarya</taxon>
        <taxon>Ascomycota</taxon>
        <taxon>Pezizomycotina</taxon>
        <taxon>Dothideomycetes</taxon>
        <taxon>Dothideomycetes incertae sedis</taxon>
        <taxon>Zopfiaceae</taxon>
        <taxon>Zopfia</taxon>
    </lineage>
</organism>
<dbReference type="AlphaFoldDB" id="A0A6A6EPZ1"/>
<feature type="compositionally biased region" description="Basic and acidic residues" evidence="1">
    <location>
        <begin position="343"/>
        <end position="368"/>
    </location>
</feature>
<feature type="compositionally biased region" description="Acidic residues" evidence="1">
    <location>
        <begin position="106"/>
        <end position="115"/>
    </location>
</feature>
<feature type="compositionally biased region" description="Basic and acidic residues" evidence="1">
    <location>
        <begin position="190"/>
        <end position="253"/>
    </location>
</feature>
<name>A0A6A6EPZ1_9PEZI</name>
<reference evidence="2" key="1">
    <citation type="journal article" date="2020" name="Stud. Mycol.">
        <title>101 Dothideomycetes genomes: a test case for predicting lifestyles and emergence of pathogens.</title>
        <authorList>
            <person name="Haridas S."/>
            <person name="Albert R."/>
            <person name="Binder M."/>
            <person name="Bloem J."/>
            <person name="Labutti K."/>
            <person name="Salamov A."/>
            <person name="Andreopoulos B."/>
            <person name="Baker S."/>
            <person name="Barry K."/>
            <person name="Bills G."/>
            <person name="Bluhm B."/>
            <person name="Cannon C."/>
            <person name="Castanera R."/>
            <person name="Culley D."/>
            <person name="Daum C."/>
            <person name="Ezra D."/>
            <person name="Gonzalez J."/>
            <person name="Henrissat B."/>
            <person name="Kuo A."/>
            <person name="Liang C."/>
            <person name="Lipzen A."/>
            <person name="Lutzoni F."/>
            <person name="Magnuson J."/>
            <person name="Mondo S."/>
            <person name="Nolan M."/>
            <person name="Ohm R."/>
            <person name="Pangilinan J."/>
            <person name="Park H.-J."/>
            <person name="Ramirez L."/>
            <person name="Alfaro M."/>
            <person name="Sun H."/>
            <person name="Tritt A."/>
            <person name="Yoshinaga Y."/>
            <person name="Zwiers L.-H."/>
            <person name="Turgeon B."/>
            <person name="Goodwin S."/>
            <person name="Spatafora J."/>
            <person name="Crous P."/>
            <person name="Grigoriev I."/>
        </authorList>
    </citation>
    <scope>NUCLEOTIDE SEQUENCE</scope>
    <source>
        <strain evidence="2">CBS 207.26</strain>
    </source>
</reference>
<feature type="region of interest" description="Disordered" evidence="1">
    <location>
        <begin position="1"/>
        <end position="154"/>
    </location>
</feature>
<feature type="compositionally biased region" description="Low complexity" evidence="1">
    <location>
        <begin position="322"/>
        <end position="342"/>
    </location>
</feature>
<accession>A0A6A6EPZ1</accession>
<proteinExistence type="predicted"/>
<feature type="compositionally biased region" description="Basic residues" evidence="1">
    <location>
        <begin position="74"/>
        <end position="85"/>
    </location>
</feature>
<evidence type="ECO:0000313" key="2">
    <source>
        <dbReference type="EMBL" id="KAF2192849.1"/>
    </source>
</evidence>
<sequence>MPYDYNYPDASIDPFAQTAGTDDLFFDDDFTPVAEPVVEANPLDIAPPTEPSTPQQPAPPRGPANDYREGRGGGRGRVRGGRRGGRGGANNESRDKEAVRDKEEDATAGDADDATSENATTSEDTKPKELKTPQAVRGDRSATGGAKRERLTEEELNARIASIKSKNSALTAAHARAEADLANFEAREARAAQQNVERKKLAAEKQKAERQNRQQMMGEREKNRQRKLDALKGREWDNEKEEGFSGTGDERRRGAARGAYGGVAPSSRPEAAALGEDNAPDTPSHRGDRGRGRGRGRGGRGGRGDHGGTPKGEKARAEEQHPPSASDFPDLPPSSAAPSEPSEGPKKLDFPIKGKTAEIKTSEPDRPGVKKQNSFGLPSPAGAGKSWADQVEGS</sequence>
<feature type="compositionally biased region" description="Basic and acidic residues" evidence="1">
    <location>
        <begin position="302"/>
        <end position="321"/>
    </location>
</feature>
<gene>
    <name evidence="2" type="ORF">K469DRAFT_714860</name>
</gene>
<keyword evidence="3" id="KW-1185">Reference proteome</keyword>
<dbReference type="OrthoDB" id="2402960at2759"/>
<dbReference type="EMBL" id="ML994614">
    <property type="protein sequence ID" value="KAF2192849.1"/>
    <property type="molecule type" value="Genomic_DNA"/>
</dbReference>
<dbReference type="Proteomes" id="UP000800200">
    <property type="component" value="Unassembled WGS sequence"/>
</dbReference>
<feature type="compositionally biased region" description="Basic and acidic residues" evidence="1">
    <location>
        <begin position="92"/>
        <end position="105"/>
    </location>
</feature>
<feature type="compositionally biased region" description="Pro residues" evidence="1">
    <location>
        <begin position="48"/>
        <end position="62"/>
    </location>
</feature>
<evidence type="ECO:0000256" key="1">
    <source>
        <dbReference type="SAM" id="MobiDB-lite"/>
    </source>
</evidence>
<protein>
    <submittedName>
        <fullName evidence="2">Uncharacterized protein</fullName>
    </submittedName>
</protein>
<evidence type="ECO:0000313" key="3">
    <source>
        <dbReference type="Proteomes" id="UP000800200"/>
    </source>
</evidence>